<sequence>MSTQKPEPSGRPGRYQRSAWGLVVSLLVTVVALAGLYAFTGAFRNDFEIKPEKVDYLASVAAAQQAGLSPAYPASLPKGWIATGAEVTPGDRPVFTLRMLTDENRFVGVRQEDASIGSLVSRWVDEDAEDAEGYTVPASVTAPVAREWEGFVDASGDTAYAAEVGEETVLVFGSASAKELQQVVDSLTTAPVR</sequence>
<protein>
    <submittedName>
        <fullName evidence="2">DUF4245 family protein</fullName>
    </submittedName>
</protein>
<keyword evidence="1" id="KW-0812">Transmembrane</keyword>
<dbReference type="RefSeq" id="WP_205291069.1">
    <property type="nucleotide sequence ID" value="NZ_CP074406.1"/>
</dbReference>
<proteinExistence type="predicted"/>
<name>A0A938Y4C0_9ACTN</name>
<reference evidence="2" key="1">
    <citation type="submission" date="2021-01" db="EMBL/GenBank/DDBJ databases">
        <title>Novel species in genus Nocardioides.</title>
        <authorList>
            <person name="Zhang G."/>
        </authorList>
    </citation>
    <scope>NUCLEOTIDE SEQUENCE</scope>
    <source>
        <strain evidence="2">Zg-536</strain>
    </source>
</reference>
<keyword evidence="1" id="KW-0472">Membrane</keyword>
<keyword evidence="3" id="KW-1185">Reference proteome</keyword>
<dbReference type="InterPro" id="IPR025339">
    <property type="entry name" value="DUF4245"/>
</dbReference>
<accession>A0A938Y4C0</accession>
<evidence type="ECO:0000313" key="2">
    <source>
        <dbReference type="EMBL" id="MBM9459768.1"/>
    </source>
</evidence>
<feature type="transmembrane region" description="Helical" evidence="1">
    <location>
        <begin position="20"/>
        <end position="43"/>
    </location>
</feature>
<dbReference type="AlphaFoldDB" id="A0A938Y4C0"/>
<evidence type="ECO:0000256" key="1">
    <source>
        <dbReference type="SAM" id="Phobius"/>
    </source>
</evidence>
<organism evidence="2 3">
    <name type="scientific">Nocardioides faecalis</name>
    <dbReference type="NCBI Taxonomy" id="2803858"/>
    <lineage>
        <taxon>Bacteria</taxon>
        <taxon>Bacillati</taxon>
        <taxon>Actinomycetota</taxon>
        <taxon>Actinomycetes</taxon>
        <taxon>Propionibacteriales</taxon>
        <taxon>Nocardioidaceae</taxon>
        <taxon>Nocardioides</taxon>
    </lineage>
</organism>
<gene>
    <name evidence="2" type="ORF">JK386_07615</name>
</gene>
<dbReference type="Proteomes" id="UP000663791">
    <property type="component" value="Unassembled WGS sequence"/>
</dbReference>
<dbReference type="Pfam" id="PF14030">
    <property type="entry name" value="DUF4245"/>
    <property type="match status" value="1"/>
</dbReference>
<keyword evidence="1" id="KW-1133">Transmembrane helix</keyword>
<dbReference type="EMBL" id="JAERTX010000005">
    <property type="protein sequence ID" value="MBM9459768.1"/>
    <property type="molecule type" value="Genomic_DNA"/>
</dbReference>
<evidence type="ECO:0000313" key="3">
    <source>
        <dbReference type="Proteomes" id="UP000663791"/>
    </source>
</evidence>
<comment type="caution">
    <text evidence="2">The sequence shown here is derived from an EMBL/GenBank/DDBJ whole genome shotgun (WGS) entry which is preliminary data.</text>
</comment>